<dbReference type="EMBL" id="JBHSJC010000001">
    <property type="protein sequence ID" value="MFC4827656.1"/>
    <property type="molecule type" value="Genomic_DNA"/>
</dbReference>
<keyword evidence="1" id="KW-0175">Coiled coil</keyword>
<organism evidence="3 4">
    <name type="scientific">Agromyces aurantiacus</name>
    <dbReference type="NCBI Taxonomy" id="165814"/>
    <lineage>
        <taxon>Bacteria</taxon>
        <taxon>Bacillati</taxon>
        <taxon>Actinomycetota</taxon>
        <taxon>Actinomycetes</taxon>
        <taxon>Micrococcales</taxon>
        <taxon>Microbacteriaceae</taxon>
        <taxon>Agromyces</taxon>
    </lineage>
</organism>
<accession>A0ABV9R0P9</accession>
<evidence type="ECO:0000313" key="4">
    <source>
        <dbReference type="Proteomes" id="UP001595960"/>
    </source>
</evidence>
<evidence type="ECO:0000256" key="1">
    <source>
        <dbReference type="SAM" id="Coils"/>
    </source>
</evidence>
<name>A0ABV9R0P9_9MICO</name>
<protein>
    <recommendedName>
        <fullName evidence="5">DUF4190 domain-containing protein</fullName>
    </recommendedName>
</protein>
<feature type="coiled-coil region" evidence="1">
    <location>
        <begin position="124"/>
        <end position="151"/>
    </location>
</feature>
<reference evidence="4" key="1">
    <citation type="journal article" date="2019" name="Int. J. Syst. Evol. Microbiol.">
        <title>The Global Catalogue of Microorganisms (GCM) 10K type strain sequencing project: providing services to taxonomists for standard genome sequencing and annotation.</title>
        <authorList>
            <consortium name="The Broad Institute Genomics Platform"/>
            <consortium name="The Broad Institute Genome Sequencing Center for Infectious Disease"/>
            <person name="Wu L."/>
            <person name="Ma J."/>
        </authorList>
    </citation>
    <scope>NUCLEOTIDE SEQUENCE [LARGE SCALE GENOMIC DNA]</scope>
    <source>
        <strain evidence="4">CGMCC 1.12192</strain>
    </source>
</reference>
<evidence type="ECO:0000313" key="3">
    <source>
        <dbReference type="EMBL" id="MFC4827656.1"/>
    </source>
</evidence>
<feature type="transmembrane region" description="Helical" evidence="2">
    <location>
        <begin position="26"/>
        <end position="46"/>
    </location>
</feature>
<evidence type="ECO:0000256" key="2">
    <source>
        <dbReference type="SAM" id="Phobius"/>
    </source>
</evidence>
<proteinExistence type="predicted"/>
<feature type="transmembrane region" description="Helical" evidence="2">
    <location>
        <begin position="82"/>
        <end position="110"/>
    </location>
</feature>
<keyword evidence="2" id="KW-0472">Membrane</keyword>
<evidence type="ECO:0008006" key="5">
    <source>
        <dbReference type="Google" id="ProtNLM"/>
    </source>
</evidence>
<gene>
    <name evidence="3" type="ORF">ACFPER_02575</name>
</gene>
<comment type="caution">
    <text evidence="3">The sequence shown here is derived from an EMBL/GenBank/DDBJ whole genome shotgun (WGS) entry which is preliminary data.</text>
</comment>
<keyword evidence="2" id="KW-0812">Transmembrane</keyword>
<dbReference type="Proteomes" id="UP001595960">
    <property type="component" value="Unassembled WGS sequence"/>
</dbReference>
<dbReference type="RefSeq" id="WP_204395697.1">
    <property type="nucleotide sequence ID" value="NZ_JAFBBW010000001.1"/>
</dbReference>
<feature type="transmembrane region" description="Helical" evidence="2">
    <location>
        <begin position="52"/>
        <end position="70"/>
    </location>
</feature>
<sequence>MTGPGGAAREVLPAPDSAREVGWARAAAVVSLGLGILALVQLRWTLLLDLPGLVWLAALAVAAVVLGLLSRRWSRRARRRTSAMAIAGIWLASASLFLGIVPTAVITVLAERPADDPVTPSESARALDTEQRALEEAAALAEDRLTRLAEDDAAAEPDAGAATYPPRLAVTTDGDLLLTLDGDVLAELPYGARVGYQTFADQQHFELVLTGSLGASAEVTDQASTPTPSPSR</sequence>
<keyword evidence="4" id="KW-1185">Reference proteome</keyword>
<keyword evidence="2" id="KW-1133">Transmembrane helix</keyword>